<evidence type="ECO:0000313" key="3">
    <source>
        <dbReference type="Proteomes" id="UP000235023"/>
    </source>
</evidence>
<dbReference type="Proteomes" id="UP000235023">
    <property type="component" value="Unassembled WGS sequence"/>
</dbReference>
<gene>
    <name evidence="2" type="ORF">BDW42DRAFT_180829</name>
</gene>
<accession>A0A2J5HET1</accession>
<evidence type="ECO:0000313" key="2">
    <source>
        <dbReference type="EMBL" id="PLN75359.1"/>
    </source>
</evidence>
<feature type="transmembrane region" description="Helical" evidence="1">
    <location>
        <begin position="20"/>
        <end position="40"/>
    </location>
</feature>
<organism evidence="2 3">
    <name type="scientific">Aspergillus taichungensis</name>
    <dbReference type="NCBI Taxonomy" id="482145"/>
    <lineage>
        <taxon>Eukaryota</taxon>
        <taxon>Fungi</taxon>
        <taxon>Dikarya</taxon>
        <taxon>Ascomycota</taxon>
        <taxon>Pezizomycotina</taxon>
        <taxon>Eurotiomycetes</taxon>
        <taxon>Eurotiomycetidae</taxon>
        <taxon>Eurotiales</taxon>
        <taxon>Aspergillaceae</taxon>
        <taxon>Aspergillus</taxon>
        <taxon>Aspergillus subgen. Circumdati</taxon>
    </lineage>
</organism>
<keyword evidence="1" id="KW-1133">Transmembrane helix</keyword>
<dbReference type="EMBL" id="KZ559652">
    <property type="protein sequence ID" value="PLN75359.1"/>
    <property type="molecule type" value="Genomic_DNA"/>
</dbReference>
<protein>
    <submittedName>
        <fullName evidence="2">Uncharacterized protein</fullName>
    </submittedName>
</protein>
<keyword evidence="1" id="KW-0472">Membrane</keyword>
<sequence length="134" mass="14976">MFILHLHLPLFFSSFPSQLLFSLPFFSFFSFFPSVSLLSLSRHHGPCGTSRSRGVSLTSSLYLHLSVYIFISSDSFLSSCLSSALFSSLVAHHLFIYSFIPFPPLSPLLSTLPVDSIPFQSLFACFCLAQPHYP</sequence>
<evidence type="ECO:0000256" key="1">
    <source>
        <dbReference type="SAM" id="Phobius"/>
    </source>
</evidence>
<name>A0A2J5HET1_9EURO</name>
<dbReference type="AlphaFoldDB" id="A0A2J5HET1"/>
<proteinExistence type="predicted"/>
<keyword evidence="1" id="KW-0812">Transmembrane</keyword>
<keyword evidence="3" id="KW-1185">Reference proteome</keyword>
<reference evidence="3" key="1">
    <citation type="submission" date="2017-12" db="EMBL/GenBank/DDBJ databases">
        <authorList>
            <consortium name="DOE Joint Genome Institute"/>
            <person name="Mondo S.J."/>
            <person name="Kjaerbolling I."/>
            <person name="Vesth T.C."/>
            <person name="Frisvad J.C."/>
            <person name="Nybo J.L."/>
            <person name="Theobald S."/>
            <person name="Kuo A."/>
            <person name="Bowyer P."/>
            <person name="Matsuda Y."/>
            <person name="Lyhne E.K."/>
            <person name="Kogle M.E."/>
            <person name="Clum A."/>
            <person name="Lipzen A."/>
            <person name="Salamov A."/>
            <person name="Ngan C.Y."/>
            <person name="Daum C."/>
            <person name="Chiniquy J."/>
            <person name="Barry K."/>
            <person name="LaButti K."/>
            <person name="Haridas S."/>
            <person name="Simmons B.A."/>
            <person name="Magnuson J.K."/>
            <person name="Mortensen U.H."/>
            <person name="Larsen T.O."/>
            <person name="Grigoriev I.V."/>
            <person name="Baker S.E."/>
            <person name="Andersen M.R."/>
            <person name="Nordberg H.P."/>
            <person name="Cantor M.N."/>
            <person name="Hua S.X."/>
        </authorList>
    </citation>
    <scope>NUCLEOTIDE SEQUENCE [LARGE SCALE GENOMIC DNA]</scope>
    <source>
        <strain evidence="3">IBT 19404</strain>
    </source>
</reference>